<gene>
    <name evidence="1" type="ORF">P5673_017319</name>
</gene>
<organism evidence="1 2">
    <name type="scientific">Acropora cervicornis</name>
    <name type="common">Staghorn coral</name>
    <dbReference type="NCBI Taxonomy" id="6130"/>
    <lineage>
        <taxon>Eukaryota</taxon>
        <taxon>Metazoa</taxon>
        <taxon>Cnidaria</taxon>
        <taxon>Anthozoa</taxon>
        <taxon>Hexacorallia</taxon>
        <taxon>Scleractinia</taxon>
        <taxon>Astrocoeniina</taxon>
        <taxon>Acroporidae</taxon>
        <taxon>Acropora</taxon>
    </lineage>
</organism>
<accession>A0AAD9QFQ5</accession>
<evidence type="ECO:0000313" key="2">
    <source>
        <dbReference type="Proteomes" id="UP001249851"/>
    </source>
</evidence>
<dbReference type="AlphaFoldDB" id="A0AAD9QFQ5"/>
<reference evidence="1" key="1">
    <citation type="journal article" date="2023" name="G3 (Bethesda)">
        <title>Whole genome assembly and annotation of the endangered Caribbean coral Acropora cervicornis.</title>
        <authorList>
            <person name="Selwyn J.D."/>
            <person name="Vollmer S.V."/>
        </authorList>
    </citation>
    <scope>NUCLEOTIDE SEQUENCE</scope>
    <source>
        <strain evidence="1">K2</strain>
    </source>
</reference>
<evidence type="ECO:0000313" key="1">
    <source>
        <dbReference type="EMBL" id="KAK2560319.1"/>
    </source>
</evidence>
<dbReference type="Proteomes" id="UP001249851">
    <property type="component" value="Unassembled WGS sequence"/>
</dbReference>
<reference evidence="1" key="2">
    <citation type="journal article" date="2023" name="Science">
        <title>Genomic signatures of disease resistance in endangered staghorn corals.</title>
        <authorList>
            <person name="Vollmer S.V."/>
            <person name="Selwyn J.D."/>
            <person name="Despard B.A."/>
            <person name="Roesel C.L."/>
        </authorList>
    </citation>
    <scope>NUCLEOTIDE SEQUENCE</scope>
    <source>
        <strain evidence="1">K2</strain>
    </source>
</reference>
<keyword evidence="2" id="KW-1185">Reference proteome</keyword>
<proteinExistence type="predicted"/>
<sequence>MGHFREQLPTLLQYAQNLANTVYESIKRESLMIENERQETMVKLSGNEQCARKLQSSKPELCL</sequence>
<dbReference type="EMBL" id="JARQWQ010000037">
    <property type="protein sequence ID" value="KAK2560319.1"/>
    <property type="molecule type" value="Genomic_DNA"/>
</dbReference>
<name>A0AAD9QFQ5_ACRCE</name>
<comment type="caution">
    <text evidence="1">The sequence shown here is derived from an EMBL/GenBank/DDBJ whole genome shotgun (WGS) entry which is preliminary data.</text>
</comment>
<protein>
    <submittedName>
        <fullName evidence="1">Uncharacterized protein</fullName>
    </submittedName>
</protein>